<dbReference type="SUPFAM" id="SSF52129">
    <property type="entry name" value="Caspase-like"/>
    <property type="match status" value="2"/>
</dbReference>
<dbReference type="InterPro" id="IPR011600">
    <property type="entry name" value="Pept_C14_caspase"/>
</dbReference>
<keyword evidence="2" id="KW-0378">Hydrolase</keyword>
<sequence length="722" mass="78924">MVTAGDPIALVIGNKNYKQGPLRACIKDANAFRDWLLSSGYASEDIDLVHDATGDDIRSALARLARHAAEEKPSHVTFYFSGHGGYTRDLNGDEAPPDDQDEFLSGVDNDRGRSSMVLDDTVYATLADVSLHTKQIMVVFDSCFSGGSAKSLQSSAIAKTLSPGVASKSLLAQSSSPNHELDEIFQLTEIATSKSVVSDRCNFIFVAASDESQTSQIVPDLELSLFTHYFLERLRSTPRNATLKMLESALRTDMRGLQTPEIIVRGSVSPQKFSLQQLFPVRGDVDPGRHAILIGVNSFDDPSIVPLNYAARDAQAVRTTLLENCAFDEANIRMAASGGRIEPTLSNVRALTSRIASEAKENSFVLFYFSGHGHINPGQSGVLVTKDAVLDPSENSVAQAYPINELHATFRACRAKHKILVLDCCHAAANAPKSVARQATATPGQIANLLETKQTGDGGYIVFASSTGDQKSWEWPQKRSSLFTHFFCEGLRGAADRESGDRKGSVDFSELFKYVSTNVQRTAKTPELGERIQTPYQLVRVSGVNTLELSRVSGDIVLAIDWSYGMKKQQANLKRFLKLISRKFNVEASLDGGAVHLFGPSGSSSVGWRVNELLAESVPDNASPPHDQDTLLCLEAAIKKTGKGRKLIFVTFDPNLFKPFSPQREQDHWDGIEATLRSSGVDAKDIHLIQVRGQFVSGFSKLLDPENYNRFTPDFPRALPGF</sequence>
<dbReference type="EC" id="3.4.22.-" evidence="2"/>
<keyword evidence="3" id="KW-1185">Reference proteome</keyword>
<dbReference type="Pfam" id="PF00656">
    <property type="entry name" value="Peptidase_C14"/>
    <property type="match status" value="2"/>
</dbReference>
<name>M5UH38_9BACT</name>
<feature type="domain" description="Peptidase C14 caspase" evidence="1">
    <location>
        <begin position="8"/>
        <end position="261"/>
    </location>
</feature>
<dbReference type="PANTHER" id="PTHR48104:SF30">
    <property type="entry name" value="METACASPASE-1"/>
    <property type="match status" value="1"/>
</dbReference>
<dbReference type="GO" id="GO:0004197">
    <property type="term" value="F:cysteine-type endopeptidase activity"/>
    <property type="evidence" value="ECO:0007669"/>
    <property type="project" value="InterPro"/>
</dbReference>
<evidence type="ECO:0000259" key="1">
    <source>
        <dbReference type="Pfam" id="PF00656"/>
    </source>
</evidence>
<dbReference type="PATRIC" id="fig|1263870.3.peg.3450"/>
<accession>M5UH38</accession>
<proteinExistence type="predicted"/>
<dbReference type="GO" id="GO:0006508">
    <property type="term" value="P:proteolysis"/>
    <property type="evidence" value="ECO:0007669"/>
    <property type="project" value="InterPro"/>
</dbReference>
<evidence type="ECO:0000313" key="2">
    <source>
        <dbReference type="EMBL" id="EMI55338.1"/>
    </source>
</evidence>
<dbReference type="PANTHER" id="PTHR48104">
    <property type="entry name" value="METACASPASE-4"/>
    <property type="match status" value="1"/>
</dbReference>
<dbReference type="Proteomes" id="UP000011885">
    <property type="component" value="Unassembled WGS sequence"/>
</dbReference>
<comment type="caution">
    <text evidence="2">The sequence shown here is derived from an EMBL/GenBank/DDBJ whole genome shotgun (WGS) entry which is preliminary data.</text>
</comment>
<dbReference type="Gene3D" id="3.40.50.1460">
    <property type="match status" value="2"/>
</dbReference>
<dbReference type="EMBL" id="ANOH01000219">
    <property type="protein sequence ID" value="EMI55338.1"/>
    <property type="molecule type" value="Genomic_DNA"/>
</dbReference>
<dbReference type="GO" id="GO:0005737">
    <property type="term" value="C:cytoplasm"/>
    <property type="evidence" value="ECO:0007669"/>
    <property type="project" value="TreeGrafter"/>
</dbReference>
<reference evidence="2 3" key="1">
    <citation type="journal article" date="2013" name="Mar. Genomics">
        <title>Expression of sulfatases in Rhodopirellula baltica and the diversity of sulfatases in the genus Rhodopirellula.</title>
        <authorList>
            <person name="Wegner C.E."/>
            <person name="Richter-Heitmann T."/>
            <person name="Klindworth A."/>
            <person name="Klockow C."/>
            <person name="Richter M."/>
            <person name="Achstetter T."/>
            <person name="Glockner F.O."/>
            <person name="Harder J."/>
        </authorList>
    </citation>
    <scope>NUCLEOTIDE SEQUENCE [LARGE SCALE GENOMIC DNA]</scope>
    <source>
        <strain evidence="2 3">SM41</strain>
    </source>
</reference>
<dbReference type="InterPro" id="IPR029030">
    <property type="entry name" value="Caspase-like_dom_sf"/>
</dbReference>
<feature type="domain" description="Peptidase C14 caspase" evidence="1">
    <location>
        <begin position="289"/>
        <end position="524"/>
    </location>
</feature>
<gene>
    <name evidence="2" type="ORF">RSSM_03244</name>
</gene>
<evidence type="ECO:0000313" key="3">
    <source>
        <dbReference type="Proteomes" id="UP000011885"/>
    </source>
</evidence>
<organism evidence="2 3">
    <name type="scientific">Rhodopirellula sallentina SM41</name>
    <dbReference type="NCBI Taxonomy" id="1263870"/>
    <lineage>
        <taxon>Bacteria</taxon>
        <taxon>Pseudomonadati</taxon>
        <taxon>Planctomycetota</taxon>
        <taxon>Planctomycetia</taxon>
        <taxon>Pirellulales</taxon>
        <taxon>Pirellulaceae</taxon>
        <taxon>Rhodopirellula</taxon>
    </lineage>
</organism>
<protein>
    <submittedName>
        <fullName evidence="2">Peptidase C14, caspase catalytic domain protein</fullName>
        <ecNumber evidence="2">3.4.22.-</ecNumber>
    </submittedName>
</protein>
<dbReference type="AlphaFoldDB" id="M5UH38"/>
<dbReference type="InterPro" id="IPR050452">
    <property type="entry name" value="Metacaspase"/>
</dbReference>